<evidence type="ECO:0000313" key="11">
    <source>
        <dbReference type="Proteomes" id="UP001144256"/>
    </source>
</evidence>
<dbReference type="GO" id="GO:0043190">
    <property type="term" value="C:ATP-binding cassette (ABC) transporter complex"/>
    <property type="evidence" value="ECO:0007669"/>
    <property type="project" value="InterPro"/>
</dbReference>
<feature type="transmembrane region" description="Helical" evidence="9">
    <location>
        <begin position="260"/>
        <end position="277"/>
    </location>
</feature>
<dbReference type="Pfam" id="PF00950">
    <property type="entry name" value="ABC-3"/>
    <property type="match status" value="1"/>
</dbReference>
<dbReference type="InterPro" id="IPR001626">
    <property type="entry name" value="ABC_TroCD"/>
</dbReference>
<feature type="transmembrane region" description="Helical" evidence="9">
    <location>
        <begin position="99"/>
        <end position="117"/>
    </location>
</feature>
<dbReference type="GO" id="GO:0010043">
    <property type="term" value="P:response to zinc ion"/>
    <property type="evidence" value="ECO:0007669"/>
    <property type="project" value="TreeGrafter"/>
</dbReference>
<dbReference type="EMBL" id="BRLB01000006">
    <property type="protein sequence ID" value="GKX29885.1"/>
    <property type="molecule type" value="Genomic_DNA"/>
</dbReference>
<keyword evidence="5 8" id="KW-0812">Transmembrane</keyword>
<reference evidence="10" key="1">
    <citation type="submission" date="2022-06" db="EMBL/GenBank/DDBJ databases">
        <title>Vallitalea longa sp. nov., an anaerobic bacterium isolated from marine sediment.</title>
        <authorList>
            <person name="Hirano S."/>
            <person name="Terahara T."/>
            <person name="Mori K."/>
            <person name="Hamada M."/>
            <person name="Matsumoto R."/>
            <person name="Kobayashi T."/>
        </authorList>
    </citation>
    <scope>NUCLEOTIDE SEQUENCE</scope>
    <source>
        <strain evidence="10">SH18-1</strain>
    </source>
</reference>
<comment type="subcellular location">
    <subcellularLocation>
        <location evidence="1 8">Cell membrane</location>
        <topology evidence="1 8">Multi-pass membrane protein</topology>
    </subcellularLocation>
</comment>
<evidence type="ECO:0000256" key="8">
    <source>
        <dbReference type="RuleBase" id="RU003943"/>
    </source>
</evidence>
<dbReference type="PANTHER" id="PTHR30477">
    <property type="entry name" value="ABC-TRANSPORTER METAL-BINDING PROTEIN"/>
    <property type="match status" value="1"/>
</dbReference>
<dbReference type="Proteomes" id="UP001144256">
    <property type="component" value="Unassembled WGS sequence"/>
</dbReference>
<comment type="similarity">
    <text evidence="2 8">Belongs to the ABC-3 integral membrane protein family.</text>
</comment>
<feature type="transmembrane region" description="Helical" evidence="9">
    <location>
        <begin position="41"/>
        <end position="60"/>
    </location>
</feature>
<dbReference type="FunFam" id="1.10.3470.10:FF:000003">
    <property type="entry name" value="Iron ABC transporter permease SitD"/>
    <property type="match status" value="1"/>
</dbReference>
<organism evidence="10 11">
    <name type="scientific">Vallitalea longa</name>
    <dbReference type="NCBI Taxonomy" id="2936439"/>
    <lineage>
        <taxon>Bacteria</taxon>
        <taxon>Bacillati</taxon>
        <taxon>Bacillota</taxon>
        <taxon>Clostridia</taxon>
        <taxon>Lachnospirales</taxon>
        <taxon>Vallitaleaceae</taxon>
        <taxon>Vallitalea</taxon>
    </lineage>
</organism>
<keyword evidence="11" id="KW-1185">Reference proteome</keyword>
<evidence type="ECO:0000313" key="10">
    <source>
        <dbReference type="EMBL" id="GKX29885.1"/>
    </source>
</evidence>
<dbReference type="InterPro" id="IPR037294">
    <property type="entry name" value="ABC_BtuC-like"/>
</dbReference>
<dbReference type="CDD" id="cd06550">
    <property type="entry name" value="TM_ABC_iron-siderophores_like"/>
    <property type="match status" value="1"/>
</dbReference>
<evidence type="ECO:0000256" key="6">
    <source>
        <dbReference type="ARBA" id="ARBA00022989"/>
    </source>
</evidence>
<sequence>MVDFKMIFTDYTLQIVSLGSALLGIISGIVGSFAVLKKQSLLGDAVSHAALPGITIAFILTGSKSTVILLIGALITGLLATWIVGFINKHSRIKFDSALALILSVFFGIGLTLLTYIQKIPNANQAGLENFIFGQASTLLSRDVKIIFIVGIVVIALVIIFWKELKIITFDYEFARSIGFSTKKLDFLLAGLIVTTIIIGLQTVGVILMSAMLVAPGVAARQWTNKLSIMVILASAFGAISGVLGTIISSSIENMPTGPSIVLVISLIVIVSIFLAPNRGLVWKKIRDYNNKNSCMFVKGE</sequence>
<keyword evidence="7 9" id="KW-0472">Membrane</keyword>
<dbReference type="AlphaFoldDB" id="A0A9W5YC46"/>
<dbReference type="GO" id="GO:0071281">
    <property type="term" value="P:cellular response to iron ion"/>
    <property type="evidence" value="ECO:0007669"/>
    <property type="project" value="UniProtKB-ARBA"/>
</dbReference>
<dbReference type="RefSeq" id="WP_281815616.1">
    <property type="nucleotide sequence ID" value="NZ_BRLB01000006.1"/>
</dbReference>
<gene>
    <name evidence="10" type="ORF">SH1V18_23650</name>
</gene>
<keyword evidence="4" id="KW-1003">Cell membrane</keyword>
<dbReference type="Gene3D" id="1.10.3470.10">
    <property type="entry name" value="ABC transporter involved in vitamin B12 uptake, BtuC"/>
    <property type="match status" value="1"/>
</dbReference>
<evidence type="ECO:0000256" key="7">
    <source>
        <dbReference type="ARBA" id="ARBA00023136"/>
    </source>
</evidence>
<evidence type="ECO:0000256" key="1">
    <source>
        <dbReference type="ARBA" id="ARBA00004651"/>
    </source>
</evidence>
<dbReference type="GO" id="GO:0055085">
    <property type="term" value="P:transmembrane transport"/>
    <property type="evidence" value="ECO:0007669"/>
    <property type="project" value="InterPro"/>
</dbReference>
<comment type="caution">
    <text evidence="10">The sequence shown here is derived from an EMBL/GenBank/DDBJ whole genome shotgun (WGS) entry which is preliminary data.</text>
</comment>
<feature type="transmembrane region" description="Helical" evidence="9">
    <location>
        <begin position="187"/>
        <end position="215"/>
    </location>
</feature>
<name>A0A9W5YC46_9FIRM</name>
<dbReference type="SUPFAM" id="SSF81345">
    <property type="entry name" value="ABC transporter involved in vitamin B12 uptake, BtuC"/>
    <property type="match status" value="1"/>
</dbReference>
<evidence type="ECO:0000256" key="2">
    <source>
        <dbReference type="ARBA" id="ARBA00008034"/>
    </source>
</evidence>
<feature type="transmembrane region" description="Helical" evidence="9">
    <location>
        <begin position="144"/>
        <end position="162"/>
    </location>
</feature>
<evidence type="ECO:0000256" key="5">
    <source>
        <dbReference type="ARBA" id="ARBA00022692"/>
    </source>
</evidence>
<keyword evidence="6 9" id="KW-1133">Transmembrane helix</keyword>
<feature type="transmembrane region" description="Helical" evidence="9">
    <location>
        <begin position="67"/>
        <end position="87"/>
    </location>
</feature>
<keyword evidence="3 8" id="KW-0813">Transport</keyword>
<feature type="transmembrane region" description="Helical" evidence="9">
    <location>
        <begin position="227"/>
        <end position="248"/>
    </location>
</feature>
<dbReference type="PANTHER" id="PTHR30477:SF3">
    <property type="entry name" value="METAL TRANSPORT SYSTEM MEMBRANE PROTEIN CT_069-RELATED"/>
    <property type="match status" value="1"/>
</dbReference>
<proteinExistence type="inferred from homology"/>
<evidence type="ECO:0000256" key="9">
    <source>
        <dbReference type="SAM" id="Phobius"/>
    </source>
</evidence>
<evidence type="ECO:0000256" key="4">
    <source>
        <dbReference type="ARBA" id="ARBA00022475"/>
    </source>
</evidence>
<feature type="transmembrane region" description="Helical" evidence="9">
    <location>
        <begin position="12"/>
        <end position="35"/>
    </location>
</feature>
<evidence type="ECO:0000256" key="3">
    <source>
        <dbReference type="ARBA" id="ARBA00022448"/>
    </source>
</evidence>
<accession>A0A9W5YC46</accession>
<protein>
    <submittedName>
        <fullName evidence="10">Zinc ABC transporter permease</fullName>
    </submittedName>
</protein>